<feature type="transmembrane region" description="Helical" evidence="9">
    <location>
        <begin position="66"/>
        <end position="84"/>
    </location>
</feature>
<feature type="domain" description="Tripartite ATP-independent periplasmic transporters DctQ component" evidence="10">
    <location>
        <begin position="42"/>
        <end position="165"/>
    </location>
</feature>
<keyword evidence="12" id="KW-1185">Reference proteome</keyword>
<dbReference type="InterPro" id="IPR007387">
    <property type="entry name" value="TRAP_DctQ"/>
</dbReference>
<dbReference type="GO" id="GO:0022857">
    <property type="term" value="F:transmembrane transporter activity"/>
    <property type="evidence" value="ECO:0007669"/>
    <property type="project" value="UniProtKB-UniRule"/>
</dbReference>
<keyword evidence="3" id="KW-1003">Cell membrane</keyword>
<evidence type="ECO:0000256" key="4">
    <source>
        <dbReference type="ARBA" id="ARBA00022519"/>
    </source>
</evidence>
<feature type="transmembrane region" description="Helical" evidence="9">
    <location>
        <begin position="26"/>
        <end position="46"/>
    </location>
</feature>
<evidence type="ECO:0000256" key="8">
    <source>
        <dbReference type="ARBA" id="ARBA00038436"/>
    </source>
</evidence>
<keyword evidence="2 9" id="KW-0813">Transport</keyword>
<feature type="transmembrane region" description="Helical" evidence="9">
    <location>
        <begin position="105"/>
        <end position="123"/>
    </location>
</feature>
<comment type="subunit">
    <text evidence="9">The complex comprises the extracytoplasmic solute receptor protein and the two transmembrane proteins.</text>
</comment>
<evidence type="ECO:0000256" key="2">
    <source>
        <dbReference type="ARBA" id="ARBA00022448"/>
    </source>
</evidence>
<evidence type="ECO:0000256" key="3">
    <source>
        <dbReference type="ARBA" id="ARBA00022475"/>
    </source>
</evidence>
<dbReference type="PANTHER" id="PTHR35011:SF10">
    <property type="entry name" value="TRAP TRANSPORTER SMALL PERMEASE PROTEIN"/>
    <property type="match status" value="1"/>
</dbReference>
<dbReference type="GO" id="GO:0015740">
    <property type="term" value="P:C4-dicarboxylate transport"/>
    <property type="evidence" value="ECO:0007669"/>
    <property type="project" value="TreeGrafter"/>
</dbReference>
<comment type="subcellular location">
    <subcellularLocation>
        <location evidence="1 9">Cell inner membrane</location>
        <topology evidence="1 9">Multi-pass membrane protein</topology>
    </subcellularLocation>
</comment>
<evidence type="ECO:0000256" key="9">
    <source>
        <dbReference type="RuleBase" id="RU369079"/>
    </source>
</evidence>
<evidence type="ECO:0000256" key="1">
    <source>
        <dbReference type="ARBA" id="ARBA00004429"/>
    </source>
</evidence>
<evidence type="ECO:0000313" key="12">
    <source>
        <dbReference type="Proteomes" id="UP000198994"/>
    </source>
</evidence>
<dbReference type="PANTHER" id="PTHR35011">
    <property type="entry name" value="2,3-DIKETO-L-GULONATE TRAP TRANSPORTER SMALL PERMEASE PROTEIN YIAM"/>
    <property type="match status" value="1"/>
</dbReference>
<comment type="function">
    <text evidence="9">Part of the tripartite ATP-independent periplasmic (TRAP) transport system.</text>
</comment>
<dbReference type="STRING" id="282683.SAMN04488105_108119"/>
<evidence type="ECO:0000313" key="11">
    <source>
        <dbReference type="EMBL" id="SDE83037.1"/>
    </source>
</evidence>
<evidence type="ECO:0000256" key="6">
    <source>
        <dbReference type="ARBA" id="ARBA00022989"/>
    </source>
</evidence>
<proteinExistence type="inferred from homology"/>
<reference evidence="12" key="1">
    <citation type="submission" date="2016-10" db="EMBL/GenBank/DDBJ databases">
        <authorList>
            <person name="Varghese N."/>
            <person name="Submissions S."/>
        </authorList>
    </citation>
    <scope>NUCLEOTIDE SEQUENCE [LARGE SCALE GENOMIC DNA]</scope>
    <source>
        <strain evidence="12">DSM 10146</strain>
    </source>
</reference>
<dbReference type="InterPro" id="IPR055348">
    <property type="entry name" value="DctQ"/>
</dbReference>
<dbReference type="GO" id="GO:0005886">
    <property type="term" value="C:plasma membrane"/>
    <property type="evidence" value="ECO:0007669"/>
    <property type="project" value="UniProtKB-SubCell"/>
</dbReference>
<name>A0A1G7G4L7_9RHOB</name>
<dbReference type="Pfam" id="PF04290">
    <property type="entry name" value="DctQ"/>
    <property type="match status" value="1"/>
</dbReference>
<keyword evidence="5 9" id="KW-0812">Transmembrane</keyword>
<dbReference type="Proteomes" id="UP000198994">
    <property type="component" value="Unassembled WGS sequence"/>
</dbReference>
<keyword evidence="6 9" id="KW-1133">Transmembrane helix</keyword>
<keyword evidence="7 9" id="KW-0472">Membrane</keyword>
<comment type="similarity">
    <text evidence="8 9">Belongs to the TRAP transporter small permease family.</text>
</comment>
<evidence type="ECO:0000256" key="7">
    <source>
        <dbReference type="ARBA" id="ARBA00023136"/>
    </source>
</evidence>
<accession>A0A1G7G4L7</accession>
<dbReference type="OrthoDB" id="2877624at2"/>
<evidence type="ECO:0000259" key="10">
    <source>
        <dbReference type="Pfam" id="PF04290"/>
    </source>
</evidence>
<protein>
    <recommendedName>
        <fullName evidence="9">TRAP transporter small permease protein</fullName>
    </recommendedName>
</protein>
<sequence length="171" mass="18006">MTQPDAGGTAPSPASSGGRWGHRRALWYRLLADTSALLILALIGVTCVDVVGRYLFNHPFGGAYELTQMLLAALVFAALPLTSIDGGHVEVDLALHLLSRPVQRVLGRLAGAVSAVALAYFAYRLVLIGLDQIHDGTRSASLALPMAPLAFLAAASCAVSSVAMILRRETQ</sequence>
<organism evidence="11 12">
    <name type="scientific">Salipiger thiooxidans</name>
    <dbReference type="NCBI Taxonomy" id="282683"/>
    <lineage>
        <taxon>Bacteria</taxon>
        <taxon>Pseudomonadati</taxon>
        <taxon>Pseudomonadota</taxon>
        <taxon>Alphaproteobacteria</taxon>
        <taxon>Rhodobacterales</taxon>
        <taxon>Roseobacteraceae</taxon>
        <taxon>Salipiger</taxon>
    </lineage>
</organism>
<feature type="transmembrane region" description="Helical" evidence="9">
    <location>
        <begin position="143"/>
        <end position="166"/>
    </location>
</feature>
<dbReference type="EMBL" id="FNAV01000008">
    <property type="protein sequence ID" value="SDE83037.1"/>
    <property type="molecule type" value="Genomic_DNA"/>
</dbReference>
<dbReference type="RefSeq" id="WP_089959963.1">
    <property type="nucleotide sequence ID" value="NZ_FNAV01000008.1"/>
</dbReference>
<evidence type="ECO:0000256" key="5">
    <source>
        <dbReference type="ARBA" id="ARBA00022692"/>
    </source>
</evidence>
<gene>
    <name evidence="11" type="ORF">SAMN04488105_108119</name>
</gene>
<dbReference type="AlphaFoldDB" id="A0A1G7G4L7"/>
<keyword evidence="4 9" id="KW-0997">Cell inner membrane</keyword>